<dbReference type="AlphaFoldDB" id="A0A0E9MZC2"/>
<reference evidence="1 2" key="1">
    <citation type="submission" date="2015-04" db="EMBL/GenBank/DDBJ databases">
        <title>Whole genome shotgun sequence of Flavihumibacter petaseus NBRC 106054.</title>
        <authorList>
            <person name="Miyazawa S."/>
            <person name="Hosoyama A."/>
            <person name="Hashimoto M."/>
            <person name="Noguchi M."/>
            <person name="Tsuchikane K."/>
            <person name="Ohji S."/>
            <person name="Yamazoe A."/>
            <person name="Ichikawa N."/>
            <person name="Kimura A."/>
            <person name="Fujita N."/>
        </authorList>
    </citation>
    <scope>NUCLEOTIDE SEQUENCE [LARGE SCALE GENOMIC DNA]</scope>
    <source>
        <strain evidence="1 2">NBRC 106054</strain>
    </source>
</reference>
<proteinExistence type="predicted"/>
<protein>
    <submittedName>
        <fullName evidence="1">Uncharacterized protein</fullName>
    </submittedName>
</protein>
<gene>
    <name evidence="1" type="ORF">FPE01S_01_17590</name>
</gene>
<dbReference type="Proteomes" id="UP000033121">
    <property type="component" value="Unassembled WGS sequence"/>
</dbReference>
<organism evidence="1 2">
    <name type="scientific">Flavihumibacter petaseus NBRC 106054</name>
    <dbReference type="NCBI Taxonomy" id="1220578"/>
    <lineage>
        <taxon>Bacteria</taxon>
        <taxon>Pseudomonadati</taxon>
        <taxon>Bacteroidota</taxon>
        <taxon>Chitinophagia</taxon>
        <taxon>Chitinophagales</taxon>
        <taxon>Chitinophagaceae</taxon>
        <taxon>Flavihumibacter</taxon>
    </lineage>
</organism>
<dbReference type="EMBL" id="BBWV01000001">
    <property type="protein sequence ID" value="GAO42741.1"/>
    <property type="molecule type" value="Genomic_DNA"/>
</dbReference>
<evidence type="ECO:0000313" key="1">
    <source>
        <dbReference type="EMBL" id="GAO42741.1"/>
    </source>
</evidence>
<sequence>MSLFEPPMGFIKKLLSRAAKDNTAIVQSSMRARYLEMTNPEFEQFLSGNLKGLTPDALGVIKEEIIRRNLDPGVFDSVLAQQQAEEPPFRVYDEEACPVDEDVRIWIERYFQVLLEIFGKENTLGRKVLVPRRSDFPIRYDGSERAAHETLSIVATQMEVPVEQITLDFFEDHLGAITEGSPGGLYWGKGEEGKFEISLVRRKLDDPEGMVAMLAHEIAHIKLLGENRIEENDELLTDLATIFFGLGVFSANAAFKAYYDYKYYGWSQAGYLTQMEWGYALALFAYIRGESQPFWANHLCDNVKADFIQGQNFIANNEEIILV</sequence>
<name>A0A0E9MZC2_9BACT</name>
<accession>A0A0E9MZC2</accession>
<comment type="caution">
    <text evidence="1">The sequence shown here is derived from an EMBL/GenBank/DDBJ whole genome shotgun (WGS) entry which is preliminary data.</text>
</comment>
<dbReference type="STRING" id="1220578.FPE01S_01_17590"/>
<evidence type="ECO:0000313" key="2">
    <source>
        <dbReference type="Proteomes" id="UP000033121"/>
    </source>
</evidence>
<keyword evidence="2" id="KW-1185">Reference proteome</keyword>